<evidence type="ECO:0000313" key="1">
    <source>
        <dbReference type="EMBL" id="GFR92266.1"/>
    </source>
</evidence>
<sequence>MSKPREPTAWTETTSSALLPVPGYIHESHTHTQQHAFPLAQAAAEQAGQASRRSGSISLLGIDSISPTLEVLFSTVGEMPRGQPATEFVAFASVNSAREKKCKIKKEAV</sequence>
<comment type="caution">
    <text evidence="1">The sequence shown here is derived from an EMBL/GenBank/DDBJ whole genome shotgun (WGS) entry which is preliminary data.</text>
</comment>
<evidence type="ECO:0000313" key="2">
    <source>
        <dbReference type="Proteomes" id="UP000762676"/>
    </source>
</evidence>
<dbReference type="AlphaFoldDB" id="A0AAV4H4R7"/>
<name>A0AAV4H4R7_9GAST</name>
<reference evidence="1 2" key="1">
    <citation type="journal article" date="2021" name="Elife">
        <title>Chloroplast acquisition without the gene transfer in kleptoplastic sea slugs, Plakobranchus ocellatus.</title>
        <authorList>
            <person name="Maeda T."/>
            <person name="Takahashi S."/>
            <person name="Yoshida T."/>
            <person name="Shimamura S."/>
            <person name="Takaki Y."/>
            <person name="Nagai Y."/>
            <person name="Toyoda A."/>
            <person name="Suzuki Y."/>
            <person name="Arimoto A."/>
            <person name="Ishii H."/>
            <person name="Satoh N."/>
            <person name="Nishiyama T."/>
            <person name="Hasebe M."/>
            <person name="Maruyama T."/>
            <person name="Minagawa J."/>
            <person name="Obokata J."/>
            <person name="Shigenobu S."/>
        </authorList>
    </citation>
    <scope>NUCLEOTIDE SEQUENCE [LARGE SCALE GENOMIC DNA]</scope>
</reference>
<dbReference type="Proteomes" id="UP000762676">
    <property type="component" value="Unassembled WGS sequence"/>
</dbReference>
<organism evidence="1 2">
    <name type="scientific">Elysia marginata</name>
    <dbReference type="NCBI Taxonomy" id="1093978"/>
    <lineage>
        <taxon>Eukaryota</taxon>
        <taxon>Metazoa</taxon>
        <taxon>Spiralia</taxon>
        <taxon>Lophotrochozoa</taxon>
        <taxon>Mollusca</taxon>
        <taxon>Gastropoda</taxon>
        <taxon>Heterobranchia</taxon>
        <taxon>Euthyneura</taxon>
        <taxon>Panpulmonata</taxon>
        <taxon>Sacoglossa</taxon>
        <taxon>Placobranchoidea</taxon>
        <taxon>Plakobranchidae</taxon>
        <taxon>Elysia</taxon>
    </lineage>
</organism>
<evidence type="ECO:0008006" key="3">
    <source>
        <dbReference type="Google" id="ProtNLM"/>
    </source>
</evidence>
<dbReference type="EMBL" id="BMAT01005384">
    <property type="protein sequence ID" value="GFR92266.1"/>
    <property type="molecule type" value="Genomic_DNA"/>
</dbReference>
<gene>
    <name evidence="1" type="ORF">ElyMa_002613800</name>
</gene>
<protein>
    <recommendedName>
        <fullName evidence="3">RRM domain-containing protein</fullName>
    </recommendedName>
</protein>
<keyword evidence="2" id="KW-1185">Reference proteome</keyword>
<accession>A0AAV4H4R7</accession>
<proteinExistence type="predicted"/>